<gene>
    <name evidence="1" type="ORF">CSSPTR1EN2_LOCUS15765</name>
</gene>
<proteinExistence type="predicted"/>
<dbReference type="Proteomes" id="UP001497512">
    <property type="component" value="Chromosome 3"/>
</dbReference>
<organism evidence="1 2">
    <name type="scientific">Sphagnum troendelagicum</name>
    <dbReference type="NCBI Taxonomy" id="128251"/>
    <lineage>
        <taxon>Eukaryota</taxon>
        <taxon>Viridiplantae</taxon>
        <taxon>Streptophyta</taxon>
        <taxon>Embryophyta</taxon>
        <taxon>Bryophyta</taxon>
        <taxon>Sphagnophytina</taxon>
        <taxon>Sphagnopsida</taxon>
        <taxon>Sphagnales</taxon>
        <taxon>Sphagnaceae</taxon>
        <taxon>Sphagnum</taxon>
    </lineage>
</organism>
<sequence>MRLSHNYSLFLCGSTDRAAAAEVKANLVATGDNAQNKAAIGKDRAIPDLISLIMHGLLPKAREMASEALANLDLCGWNKAKILLEVDCRFGQTWEHCSKKKMQLVHWYSMSSRAFRIAFKMVQMERLPTVCSYDAGDIRRKTVTLVRDCNSRVVNLGANSQNYGNMSALDTNFSGISSSLTAMQMMVSSELTSCLGVIPLFKKMWYLDLVLKELHYLWPGRTKD</sequence>
<evidence type="ECO:0000313" key="1">
    <source>
        <dbReference type="EMBL" id="CAK9221056.1"/>
    </source>
</evidence>
<reference evidence="1" key="1">
    <citation type="submission" date="2024-02" db="EMBL/GenBank/DDBJ databases">
        <authorList>
            <consortium name="ELIXIR-Norway"/>
            <consortium name="Elixir Norway"/>
        </authorList>
    </citation>
    <scope>NUCLEOTIDE SEQUENCE</scope>
</reference>
<dbReference type="InterPro" id="IPR011989">
    <property type="entry name" value="ARM-like"/>
</dbReference>
<name>A0ABP0UHR8_9BRYO</name>
<protein>
    <submittedName>
        <fullName evidence="1">Uncharacterized protein</fullName>
    </submittedName>
</protein>
<keyword evidence="2" id="KW-1185">Reference proteome</keyword>
<dbReference type="Gene3D" id="1.25.10.10">
    <property type="entry name" value="Leucine-rich Repeat Variant"/>
    <property type="match status" value="1"/>
</dbReference>
<evidence type="ECO:0000313" key="2">
    <source>
        <dbReference type="Proteomes" id="UP001497512"/>
    </source>
</evidence>
<dbReference type="EMBL" id="OZ019895">
    <property type="protein sequence ID" value="CAK9221056.1"/>
    <property type="molecule type" value="Genomic_DNA"/>
</dbReference>
<accession>A0ABP0UHR8</accession>